<organism evidence="2 3">
    <name type="scientific">Nocardioides lianchengensis</name>
    <dbReference type="NCBI Taxonomy" id="1045774"/>
    <lineage>
        <taxon>Bacteria</taxon>
        <taxon>Bacillati</taxon>
        <taxon>Actinomycetota</taxon>
        <taxon>Actinomycetes</taxon>
        <taxon>Propionibacteriales</taxon>
        <taxon>Nocardioidaceae</taxon>
        <taxon>Nocardioides</taxon>
    </lineage>
</organism>
<dbReference type="InterPro" id="IPR029016">
    <property type="entry name" value="GAF-like_dom_sf"/>
</dbReference>
<dbReference type="NCBIfam" id="TIGR00229">
    <property type="entry name" value="sensory_box"/>
    <property type="match status" value="1"/>
</dbReference>
<dbReference type="Pfam" id="PF13426">
    <property type="entry name" value="PAS_9"/>
    <property type="match status" value="1"/>
</dbReference>
<dbReference type="AlphaFoldDB" id="A0A1G6WDI8"/>
<dbReference type="GO" id="GO:0016791">
    <property type="term" value="F:phosphatase activity"/>
    <property type="evidence" value="ECO:0007669"/>
    <property type="project" value="TreeGrafter"/>
</dbReference>
<dbReference type="EMBL" id="FMZM01000009">
    <property type="protein sequence ID" value="SDD63136.1"/>
    <property type="molecule type" value="Genomic_DNA"/>
</dbReference>
<dbReference type="SUPFAM" id="SSF55781">
    <property type="entry name" value="GAF domain-like"/>
    <property type="match status" value="1"/>
</dbReference>
<dbReference type="PROSITE" id="PS50113">
    <property type="entry name" value="PAC"/>
    <property type="match status" value="1"/>
</dbReference>
<dbReference type="InterPro" id="IPR001932">
    <property type="entry name" value="PPM-type_phosphatase-like_dom"/>
</dbReference>
<dbReference type="Proteomes" id="UP000199034">
    <property type="component" value="Unassembled WGS sequence"/>
</dbReference>
<dbReference type="InterPro" id="IPR000014">
    <property type="entry name" value="PAS"/>
</dbReference>
<evidence type="ECO:0000313" key="2">
    <source>
        <dbReference type="EMBL" id="SDD63136.1"/>
    </source>
</evidence>
<dbReference type="OrthoDB" id="118142at2"/>
<dbReference type="InterPro" id="IPR000700">
    <property type="entry name" value="PAS-assoc_C"/>
</dbReference>
<keyword evidence="1" id="KW-0378">Hydrolase</keyword>
<dbReference type="SMART" id="SM00331">
    <property type="entry name" value="PP2C_SIG"/>
    <property type="match status" value="1"/>
</dbReference>
<dbReference type="RefSeq" id="WP_090859105.1">
    <property type="nucleotide sequence ID" value="NZ_FMZM01000009.1"/>
</dbReference>
<proteinExistence type="predicted"/>
<evidence type="ECO:0000256" key="1">
    <source>
        <dbReference type="ARBA" id="ARBA00022801"/>
    </source>
</evidence>
<dbReference type="PANTHER" id="PTHR43156">
    <property type="entry name" value="STAGE II SPORULATION PROTEIN E-RELATED"/>
    <property type="match status" value="1"/>
</dbReference>
<dbReference type="InterPro" id="IPR052016">
    <property type="entry name" value="Bact_Sigma-Reg"/>
</dbReference>
<keyword evidence="3" id="KW-1185">Reference proteome</keyword>
<dbReference type="InterPro" id="IPR035965">
    <property type="entry name" value="PAS-like_dom_sf"/>
</dbReference>
<dbReference type="STRING" id="1045774.SAMN05421872_109234"/>
<protein>
    <submittedName>
        <fullName evidence="2">PAS domain S-box-containing protein</fullName>
    </submittedName>
</protein>
<sequence length="723" mass="77122">MTRPIDQEFDRGAVPLGADLHAVIGDAPAAILVVDLGARSVVHANDVARQLAPGVDLPVALEEWSDAARLRDSAGTELSDSDHPLTRLLRAEPVPGQRVSAHRRSEMGASREPLWVVGLPMTGAPMLDDHALVVFLSVREQQAARAAEAFGDQDAEIRDRAVLATGLSFTVADARLPDMPLVWVNPAFTASTGYAFEEAVGRNCRFLQGPGTDREEVAQIRQALDAREPITATLLNYRKDGLAFWNQVTMTPILDADGLVSHFVGVQSDVSGRIEADRQRDAALAAEHRARRRAEEAQARVELMAQASESLSGELDVGEARNRLLQLLVPTLADVALFFHVNEHGGVTEHLALHRDPARSEAAASYAENVPELAARAGLVTDLLAGRASRLLTDDDLPRGAAELGIGSALVVGLPGRLGVRDVVVLNRGADRDPFTDADVDTAVDLGRRAGLILDNLRLYATQSLIAQTLQRSLLPEIPLLPGVRIEAQYLASADGAEVGGDFYDVLDIGALGPAGEGRRPFGLVVGDVSGHDVYAAAAMGQLKGLLQATATTQRLMPAAVLEQIDRLLPALNAEPPIATMLFAHFEPRDDGRWLLTLSSAGHPAPLLRRPDGRHEFVDPAPARGPLLGYGTGPRRDVSLVLEAGSTLIAYTDGLVERRGEHLDVGLARLHEVASAATPGADGQALTDHLLERLTGDLDGRGERASYDVDDIVVVAVHLAETG</sequence>
<dbReference type="Gene3D" id="3.30.450.20">
    <property type="entry name" value="PAS domain"/>
    <property type="match status" value="1"/>
</dbReference>
<dbReference type="Gene3D" id="3.60.40.10">
    <property type="entry name" value="PPM-type phosphatase domain"/>
    <property type="match status" value="1"/>
</dbReference>
<evidence type="ECO:0000313" key="3">
    <source>
        <dbReference type="Proteomes" id="UP000199034"/>
    </source>
</evidence>
<dbReference type="InterPro" id="IPR001610">
    <property type="entry name" value="PAC"/>
</dbReference>
<gene>
    <name evidence="2" type="ORF">SAMN05421872_109234</name>
</gene>
<dbReference type="Pfam" id="PF07228">
    <property type="entry name" value="SpoIIE"/>
    <property type="match status" value="1"/>
</dbReference>
<name>A0A1G6WDI8_9ACTN</name>
<dbReference type="Gene3D" id="3.30.450.40">
    <property type="match status" value="1"/>
</dbReference>
<dbReference type="PANTHER" id="PTHR43156:SF2">
    <property type="entry name" value="STAGE II SPORULATION PROTEIN E"/>
    <property type="match status" value="1"/>
</dbReference>
<dbReference type="SUPFAM" id="SSF55785">
    <property type="entry name" value="PYP-like sensor domain (PAS domain)"/>
    <property type="match status" value="1"/>
</dbReference>
<dbReference type="SMART" id="SM00086">
    <property type="entry name" value="PAC"/>
    <property type="match status" value="1"/>
</dbReference>
<reference evidence="2 3" key="1">
    <citation type="submission" date="2016-10" db="EMBL/GenBank/DDBJ databases">
        <authorList>
            <person name="de Groot N.N."/>
        </authorList>
    </citation>
    <scope>NUCLEOTIDE SEQUENCE [LARGE SCALE GENOMIC DNA]</scope>
    <source>
        <strain evidence="2 3">CGMCC 4.6858</strain>
    </source>
</reference>
<dbReference type="InterPro" id="IPR036457">
    <property type="entry name" value="PPM-type-like_dom_sf"/>
</dbReference>
<dbReference type="CDD" id="cd00130">
    <property type="entry name" value="PAS"/>
    <property type="match status" value="1"/>
</dbReference>
<accession>A0A1G6WDI8</accession>